<organism evidence="2">
    <name type="scientific">Brassica cretica</name>
    <name type="common">Mustard</name>
    <dbReference type="NCBI Taxonomy" id="69181"/>
    <lineage>
        <taxon>Eukaryota</taxon>
        <taxon>Viridiplantae</taxon>
        <taxon>Streptophyta</taxon>
        <taxon>Embryophyta</taxon>
        <taxon>Tracheophyta</taxon>
        <taxon>Spermatophyta</taxon>
        <taxon>Magnoliopsida</taxon>
        <taxon>eudicotyledons</taxon>
        <taxon>Gunneridae</taxon>
        <taxon>Pentapetalae</taxon>
        <taxon>rosids</taxon>
        <taxon>malvids</taxon>
        <taxon>Brassicales</taxon>
        <taxon>Brassicaceae</taxon>
        <taxon>Brassiceae</taxon>
        <taxon>Brassica</taxon>
    </lineage>
</organism>
<evidence type="ECO:0000313" key="2">
    <source>
        <dbReference type="EMBL" id="KAF2549277.1"/>
    </source>
</evidence>
<evidence type="ECO:0000256" key="1">
    <source>
        <dbReference type="SAM" id="MobiDB-lite"/>
    </source>
</evidence>
<feature type="region of interest" description="Disordered" evidence="1">
    <location>
        <begin position="239"/>
        <end position="277"/>
    </location>
</feature>
<feature type="compositionally biased region" description="Basic residues" evidence="1">
    <location>
        <begin position="254"/>
        <end position="263"/>
    </location>
</feature>
<proteinExistence type="predicted"/>
<feature type="compositionally biased region" description="Basic and acidic residues" evidence="1">
    <location>
        <begin position="13"/>
        <end position="43"/>
    </location>
</feature>
<dbReference type="EMBL" id="QGKY02001925">
    <property type="protein sequence ID" value="KAF2549277.1"/>
    <property type="molecule type" value="Genomic_DNA"/>
</dbReference>
<gene>
    <name evidence="2" type="ORF">F2Q70_00022213</name>
</gene>
<name>A0A8S9GZ79_BRACR</name>
<comment type="caution">
    <text evidence="2">The sequence shown here is derived from an EMBL/GenBank/DDBJ whole genome shotgun (WGS) entry which is preliminary data.</text>
</comment>
<dbReference type="AlphaFoldDB" id="A0A8S9GZ79"/>
<protein>
    <submittedName>
        <fullName evidence="2">Uncharacterized protein</fullName>
    </submittedName>
</protein>
<feature type="region of interest" description="Disordered" evidence="1">
    <location>
        <begin position="12"/>
        <end position="43"/>
    </location>
</feature>
<accession>A0A8S9GZ79</accession>
<reference evidence="2" key="1">
    <citation type="submission" date="2019-12" db="EMBL/GenBank/DDBJ databases">
        <title>Genome sequencing and annotation of Brassica cretica.</title>
        <authorList>
            <person name="Studholme D.J."/>
            <person name="Sarris P.F."/>
        </authorList>
    </citation>
    <scope>NUCLEOTIDE SEQUENCE</scope>
    <source>
        <strain evidence="2">PFS-102/07</strain>
        <tissue evidence="2">Leaf</tissue>
    </source>
</reference>
<sequence>MEDFLELEEWLDSEQKLDDERNTTRKDPETSPRATIDRNQPDEIDRQLPHIFDQCPPYIIDRHPPDSIELHPPDCIDRQPWLDILPGYIVEQEQVKEMMYMSKASHLAVSKHQRPPIWTEEAAGFHKRVKRIHDPVKIVVPCAVFEAESPIPLDRSMQFSSYIEVMDDHHHVEASQGGLRFRDEVDKSPVEAASIDTDQIPSNDTNKPASIGTITSTSIDTHRVSEQKEYEVCRNLFDGGTTTRSDKSGGNKGRNWKKRKRTKGGSQLSLIPHSSDGVRKSRMRSRCFSQPFAKLRALLIAEMIDKGEDKKIE</sequence>